<keyword evidence="6 10" id="KW-0812">Transmembrane</keyword>
<dbReference type="GO" id="GO:0098797">
    <property type="term" value="C:plasma membrane protein complex"/>
    <property type="evidence" value="ECO:0007669"/>
    <property type="project" value="TreeGrafter"/>
</dbReference>
<dbReference type="GO" id="GO:0009279">
    <property type="term" value="C:cell outer membrane"/>
    <property type="evidence" value="ECO:0007669"/>
    <property type="project" value="UniProtKB-SubCell"/>
</dbReference>
<reference evidence="13" key="1">
    <citation type="submission" date="2022-11" db="EMBL/GenBank/DDBJ databases">
        <title>Dyadobacter pollutisoli sp. nov., isolated from plastic dumped soil.</title>
        <authorList>
            <person name="Kim J.M."/>
            <person name="Kim K.R."/>
            <person name="Lee J.K."/>
            <person name="Hao L."/>
            <person name="Jeon C.O."/>
        </authorList>
    </citation>
    <scope>NUCLEOTIDE SEQUENCE</scope>
    <source>
        <strain evidence="13">U1</strain>
    </source>
</reference>
<dbReference type="InterPro" id="IPR051045">
    <property type="entry name" value="TonB-dependent_transducer"/>
</dbReference>
<dbReference type="NCBIfam" id="TIGR01352">
    <property type="entry name" value="tonB_Cterm"/>
    <property type="match status" value="1"/>
</dbReference>
<dbReference type="PANTHER" id="PTHR33446:SF2">
    <property type="entry name" value="PROTEIN TONB"/>
    <property type="match status" value="1"/>
</dbReference>
<organism evidence="13 14">
    <name type="scientific">Dyadobacter pollutisoli</name>
    <dbReference type="NCBI Taxonomy" id="2910158"/>
    <lineage>
        <taxon>Bacteria</taxon>
        <taxon>Pseudomonadati</taxon>
        <taxon>Bacteroidota</taxon>
        <taxon>Cytophagia</taxon>
        <taxon>Cytophagales</taxon>
        <taxon>Spirosomataceae</taxon>
        <taxon>Dyadobacter</taxon>
    </lineage>
</organism>
<comment type="similarity">
    <text evidence="2">Belongs to the TonB family.</text>
</comment>
<dbReference type="GO" id="GO:0031992">
    <property type="term" value="F:energy transducer activity"/>
    <property type="evidence" value="ECO:0007669"/>
    <property type="project" value="TreeGrafter"/>
</dbReference>
<evidence type="ECO:0000256" key="5">
    <source>
        <dbReference type="ARBA" id="ARBA00022519"/>
    </source>
</evidence>
<dbReference type="InterPro" id="IPR037682">
    <property type="entry name" value="TonB_C"/>
</dbReference>
<keyword evidence="10" id="KW-1134">Transmembrane beta strand</keyword>
<feature type="domain" description="TonB C-terminal" evidence="12">
    <location>
        <begin position="329"/>
        <end position="425"/>
    </location>
</feature>
<feature type="transmembrane region" description="Helical" evidence="11">
    <location>
        <begin position="86"/>
        <end position="107"/>
    </location>
</feature>
<dbReference type="PROSITE" id="PS52015">
    <property type="entry name" value="TONB_CTD"/>
    <property type="match status" value="1"/>
</dbReference>
<evidence type="ECO:0000256" key="2">
    <source>
        <dbReference type="ARBA" id="ARBA00006555"/>
    </source>
</evidence>
<keyword evidence="3 10" id="KW-0813">Transport</keyword>
<evidence type="ECO:0000256" key="10">
    <source>
        <dbReference type="PROSITE-ProRule" id="PRU01360"/>
    </source>
</evidence>
<dbReference type="Proteomes" id="UP001164653">
    <property type="component" value="Chromosome"/>
</dbReference>
<dbReference type="GO" id="GO:0015031">
    <property type="term" value="P:protein transport"/>
    <property type="evidence" value="ECO:0007669"/>
    <property type="project" value="UniProtKB-KW"/>
</dbReference>
<dbReference type="KEGG" id="dpf:ON006_22640"/>
<comment type="subcellular location">
    <subcellularLocation>
        <location evidence="1">Cell inner membrane</location>
        <topology evidence="1">Single-pass membrane protein</topology>
        <orientation evidence="1">Periplasmic side</orientation>
    </subcellularLocation>
    <subcellularLocation>
        <location evidence="10">Cell outer membrane</location>
        <topology evidence="10">Multi-pass membrane protein</topology>
    </subcellularLocation>
</comment>
<dbReference type="SUPFAM" id="SSF56935">
    <property type="entry name" value="Porins"/>
    <property type="match status" value="1"/>
</dbReference>
<feature type="transmembrane region" description="Helical" evidence="11">
    <location>
        <begin position="6"/>
        <end position="24"/>
    </location>
</feature>
<gene>
    <name evidence="13" type="ORF">ON006_22640</name>
</gene>
<evidence type="ECO:0000259" key="12">
    <source>
        <dbReference type="PROSITE" id="PS52015"/>
    </source>
</evidence>
<evidence type="ECO:0000256" key="6">
    <source>
        <dbReference type="ARBA" id="ARBA00022692"/>
    </source>
</evidence>
<dbReference type="AlphaFoldDB" id="A0A9E8SN91"/>
<dbReference type="PROSITE" id="PS51257">
    <property type="entry name" value="PROKAR_LIPOPROTEIN"/>
    <property type="match status" value="1"/>
</dbReference>
<evidence type="ECO:0000256" key="11">
    <source>
        <dbReference type="SAM" id="Phobius"/>
    </source>
</evidence>
<keyword evidence="5" id="KW-0997">Cell inner membrane</keyword>
<dbReference type="Pfam" id="PF03544">
    <property type="entry name" value="TonB_C"/>
    <property type="match status" value="1"/>
</dbReference>
<proteinExistence type="inferred from homology"/>
<evidence type="ECO:0000256" key="8">
    <source>
        <dbReference type="ARBA" id="ARBA00022989"/>
    </source>
</evidence>
<evidence type="ECO:0000256" key="4">
    <source>
        <dbReference type="ARBA" id="ARBA00022475"/>
    </source>
</evidence>
<dbReference type="GO" id="GO:0055085">
    <property type="term" value="P:transmembrane transport"/>
    <property type="evidence" value="ECO:0007669"/>
    <property type="project" value="InterPro"/>
</dbReference>
<dbReference type="PANTHER" id="PTHR33446">
    <property type="entry name" value="PROTEIN TONB-RELATED"/>
    <property type="match status" value="1"/>
</dbReference>
<dbReference type="Gene3D" id="2.170.130.10">
    <property type="entry name" value="TonB-dependent receptor, plug domain"/>
    <property type="match status" value="1"/>
</dbReference>
<dbReference type="Pfam" id="PF05569">
    <property type="entry name" value="Peptidase_M56"/>
    <property type="match status" value="1"/>
</dbReference>
<evidence type="ECO:0000256" key="1">
    <source>
        <dbReference type="ARBA" id="ARBA00004383"/>
    </source>
</evidence>
<evidence type="ECO:0000256" key="3">
    <source>
        <dbReference type="ARBA" id="ARBA00022448"/>
    </source>
</evidence>
<comment type="similarity">
    <text evidence="10">Belongs to the TonB-dependent receptor family.</text>
</comment>
<dbReference type="RefSeq" id="WP_244822307.1">
    <property type="nucleotide sequence ID" value="NZ_CP112998.1"/>
</dbReference>
<dbReference type="InterPro" id="IPR006260">
    <property type="entry name" value="TonB/TolA_C"/>
</dbReference>
<evidence type="ECO:0000313" key="13">
    <source>
        <dbReference type="EMBL" id="WAC10532.1"/>
    </source>
</evidence>
<dbReference type="PROSITE" id="PS52016">
    <property type="entry name" value="TONB_DEPENDENT_REC_3"/>
    <property type="match status" value="1"/>
</dbReference>
<dbReference type="InterPro" id="IPR008756">
    <property type="entry name" value="Peptidase_M56"/>
</dbReference>
<keyword evidence="8 11" id="KW-1133">Transmembrane helix</keyword>
<feature type="transmembrane region" description="Helical" evidence="11">
    <location>
        <begin position="36"/>
        <end position="53"/>
    </location>
</feature>
<dbReference type="InterPro" id="IPR037066">
    <property type="entry name" value="Plug_dom_sf"/>
</dbReference>
<feature type="transmembrane region" description="Helical" evidence="11">
    <location>
        <begin position="258"/>
        <end position="278"/>
    </location>
</feature>
<keyword evidence="14" id="KW-1185">Reference proteome</keyword>
<evidence type="ECO:0000256" key="9">
    <source>
        <dbReference type="ARBA" id="ARBA00023136"/>
    </source>
</evidence>
<evidence type="ECO:0000313" key="14">
    <source>
        <dbReference type="Proteomes" id="UP001164653"/>
    </source>
</evidence>
<keyword evidence="10" id="KW-0998">Cell outer membrane</keyword>
<protein>
    <submittedName>
        <fullName evidence="13">TonB family protein</fullName>
    </submittedName>
</protein>
<dbReference type="InterPro" id="IPR039426">
    <property type="entry name" value="TonB-dep_rcpt-like"/>
</dbReference>
<name>A0A9E8SN91_9BACT</name>
<dbReference type="Gene3D" id="3.30.1150.10">
    <property type="match status" value="1"/>
</dbReference>
<accession>A0A9E8SN91</accession>
<keyword evidence="4" id="KW-1003">Cell membrane</keyword>
<evidence type="ECO:0000256" key="7">
    <source>
        <dbReference type="ARBA" id="ARBA00022927"/>
    </source>
</evidence>
<keyword evidence="7" id="KW-0653">Protein transport</keyword>
<keyword evidence="9 10" id="KW-0472">Membrane</keyword>
<dbReference type="SUPFAM" id="SSF74653">
    <property type="entry name" value="TolA/TonB C-terminal domain"/>
    <property type="match status" value="1"/>
</dbReference>
<sequence>MKMLLYAGEVSLYWILLYACYWLMLRHHTFFKWNRYYLIGSLFAAFALPFVIYPDTAPQLPVVYSVNASAFTVSTSEPEQSAMLSWVQALGIIYGIGLIIATYKLLLNFIQLKSYLSAGELIELDDCKVVVMDSNHIGSFSFLQWIVINRNDYENHFDAILRHEMVHTKQLHSIDILVIELLKTVFWFNPVLLLYKYSLQEVHEYLADAQAPNREYYAKFLVAYALNAPRVSVTNHFFNPSQIKSRIQMIYKNRTSKWLLSTYVMSVMLIGTTALIVAGCEHEENPLLTETGPKTKAAEKANALDEVVVTNKQDKKIYSVVEEQPMFPGGIKSMYKFLGENIKYPEAASKANVSGRVFLSFVVTETGEINDVQVLKGIGFGCDAEAVRVLKSFPKWQPGKQDGIPVNVRYNLPIMFYLEEDDKASAAEPDAQIELRGVNSSDKPLIIVDGVVATDEDILKKMNPNSIKSLSVLKDKIATNVYGDKGKNGVINIITKKI</sequence>
<dbReference type="EMBL" id="CP112998">
    <property type="protein sequence ID" value="WAC10532.1"/>
    <property type="molecule type" value="Genomic_DNA"/>
</dbReference>